<name>A0ACB0YHF9_MELEN</name>
<gene>
    <name evidence="1" type="ORF">MENTE1834_LOCUS12327</name>
</gene>
<comment type="caution">
    <text evidence="1">The sequence shown here is derived from an EMBL/GenBank/DDBJ whole genome shotgun (WGS) entry which is preliminary data.</text>
</comment>
<accession>A0ACB0YHF9</accession>
<sequence>MHRLAILAARLQGFRYELTVNHRQMFGDYDPVRPLSDSVFSALELLMADCVLATEPSMNPILVTNNLFSIYCGALARGVVFKQFNVQISEMRRQRLLQQPSPIAQVPSAALLAMKPTSGTKRSNAQTMNVNTIDTSGNTTTAHKKSDINSKEVVTIYPAFNTKNRYWAAIYPHLLCTTRQKGRHSTNNSYQVNKIYLKYFYILRIYLRVALTQQS</sequence>
<reference evidence="1" key="1">
    <citation type="submission" date="2023-11" db="EMBL/GenBank/DDBJ databases">
        <authorList>
            <person name="Poullet M."/>
        </authorList>
    </citation>
    <scope>NUCLEOTIDE SEQUENCE</scope>
    <source>
        <strain evidence="1">E1834</strain>
    </source>
</reference>
<dbReference type="Proteomes" id="UP001497535">
    <property type="component" value="Unassembled WGS sequence"/>
</dbReference>
<protein>
    <submittedName>
        <fullName evidence="1">Uncharacterized protein</fullName>
    </submittedName>
</protein>
<evidence type="ECO:0000313" key="2">
    <source>
        <dbReference type="Proteomes" id="UP001497535"/>
    </source>
</evidence>
<organism evidence="1 2">
    <name type="scientific">Meloidogyne enterolobii</name>
    <name type="common">Root-knot nematode worm</name>
    <name type="synonym">Meloidogyne mayaguensis</name>
    <dbReference type="NCBI Taxonomy" id="390850"/>
    <lineage>
        <taxon>Eukaryota</taxon>
        <taxon>Metazoa</taxon>
        <taxon>Ecdysozoa</taxon>
        <taxon>Nematoda</taxon>
        <taxon>Chromadorea</taxon>
        <taxon>Rhabditida</taxon>
        <taxon>Tylenchina</taxon>
        <taxon>Tylenchomorpha</taxon>
        <taxon>Tylenchoidea</taxon>
        <taxon>Meloidogynidae</taxon>
        <taxon>Meloidogyninae</taxon>
        <taxon>Meloidogyne</taxon>
    </lineage>
</organism>
<keyword evidence="2" id="KW-1185">Reference proteome</keyword>
<dbReference type="EMBL" id="CAVMJV010000012">
    <property type="protein sequence ID" value="CAK5047200.1"/>
    <property type="molecule type" value="Genomic_DNA"/>
</dbReference>
<evidence type="ECO:0000313" key="1">
    <source>
        <dbReference type="EMBL" id="CAK5047200.1"/>
    </source>
</evidence>
<proteinExistence type="predicted"/>